<evidence type="ECO:0000256" key="2">
    <source>
        <dbReference type="ARBA" id="ARBA00022737"/>
    </source>
</evidence>
<dbReference type="AlphaFoldDB" id="A0A4P7UKK7"/>
<keyword evidence="2" id="KW-0677">Repeat</keyword>
<dbReference type="PROSITE" id="PS00018">
    <property type="entry name" value="EF_HAND_1"/>
    <property type="match status" value="3"/>
</dbReference>
<keyword evidence="1" id="KW-0479">Metal-binding</keyword>
<dbReference type="InterPro" id="IPR018247">
    <property type="entry name" value="EF_Hand_1_Ca_BS"/>
</dbReference>
<dbReference type="EMBL" id="CP036295">
    <property type="protein sequence ID" value="QCC85131.1"/>
    <property type="molecule type" value="Genomic_DNA"/>
</dbReference>
<dbReference type="InterPro" id="IPR002048">
    <property type="entry name" value="EF_hand_dom"/>
</dbReference>
<dbReference type="OrthoDB" id="5457030at2"/>
<dbReference type="InterPro" id="IPR011992">
    <property type="entry name" value="EF-hand-dom_pair"/>
</dbReference>
<accession>A0A4P7UKK7</accession>
<dbReference type="GO" id="GO:0005509">
    <property type="term" value="F:calcium ion binding"/>
    <property type="evidence" value="ECO:0007669"/>
    <property type="project" value="InterPro"/>
</dbReference>
<dbReference type="Gene3D" id="1.10.238.10">
    <property type="entry name" value="EF-hand"/>
    <property type="match status" value="3"/>
</dbReference>
<feature type="domain" description="EF-hand" evidence="4">
    <location>
        <begin position="244"/>
        <end position="279"/>
    </location>
</feature>
<sequence length="431" mass="45305">MRRFLLPYLVQAVPHRRALHRTGHKFPHVLRNISCMIWHGNSFPRLIRDTWRCAYRIRLRPQGIAGVADNVLTDWETFMSVSALSSSSSSYWEKMLEQMKSSSGTQAQDDLAGKLFGDLDSDGDGALSLAETGLSSNLYNNIDTDGDGSVSQTELQKAIETQRNAMLTNMQLGQSQATGTATTDASSTDSSSTLSAAQGLLSSIMSGQMPGGAQGSQSGRKHAGLASKLFSALDSDGSGGLSMDETGLGQSVFDAMDTDQDGSVSSDELAAALKKQRENMQSTAQASQGDSSSQSSSDEPDAKTLLSSIMNGQMPPPPPQGQATSSSQNGSTGVASKLFSDLDSDGTEGLSISETGLNQSAFDSMDTNQDGSVSSDELAAALEKQREAMGSGQGSTSRTDMARSFLSALANSTYQTISQTTASTQSVEAVA</sequence>
<evidence type="ECO:0000256" key="3">
    <source>
        <dbReference type="SAM" id="MobiDB-lite"/>
    </source>
</evidence>
<evidence type="ECO:0000259" key="4">
    <source>
        <dbReference type="PROSITE" id="PS50222"/>
    </source>
</evidence>
<proteinExistence type="predicted"/>
<feature type="compositionally biased region" description="Polar residues" evidence="3">
    <location>
        <begin position="321"/>
        <end position="334"/>
    </location>
</feature>
<dbReference type="Pfam" id="PF13202">
    <property type="entry name" value="EF-hand_5"/>
    <property type="match status" value="4"/>
</dbReference>
<feature type="region of interest" description="Disordered" evidence="3">
    <location>
        <begin position="274"/>
        <end position="400"/>
    </location>
</feature>
<evidence type="ECO:0000313" key="6">
    <source>
        <dbReference type="Proteomes" id="UP000297065"/>
    </source>
</evidence>
<dbReference type="SUPFAM" id="SSF47473">
    <property type="entry name" value="EF-hand"/>
    <property type="match status" value="1"/>
</dbReference>
<organism evidence="5 6">
    <name type="scientific">Desulfovibrio desulfuricans</name>
    <dbReference type="NCBI Taxonomy" id="876"/>
    <lineage>
        <taxon>Bacteria</taxon>
        <taxon>Pseudomonadati</taxon>
        <taxon>Thermodesulfobacteriota</taxon>
        <taxon>Desulfovibrionia</taxon>
        <taxon>Desulfovibrionales</taxon>
        <taxon>Desulfovibrionaceae</taxon>
        <taxon>Desulfovibrio</taxon>
    </lineage>
</organism>
<dbReference type="PROSITE" id="PS50222">
    <property type="entry name" value="EF_HAND_2"/>
    <property type="match status" value="3"/>
</dbReference>
<evidence type="ECO:0000313" key="5">
    <source>
        <dbReference type="EMBL" id="QCC85131.1"/>
    </source>
</evidence>
<reference evidence="5 6" key="1">
    <citation type="submission" date="2019-02" db="EMBL/GenBank/DDBJ databases">
        <title>Complete Genome Sequence of Desulfovibrio desulfuricans IC1, a Sulfonate Utilizing Anaerobe.</title>
        <authorList>
            <person name="Day L.A."/>
            <person name="De Leon K.B."/>
            <person name="Wall J.D."/>
        </authorList>
    </citation>
    <scope>NUCLEOTIDE SEQUENCE [LARGE SCALE GENOMIC DNA]</scope>
    <source>
        <strain evidence="5 6">IC1</strain>
    </source>
</reference>
<name>A0A4P7UKK7_DESDE</name>
<feature type="domain" description="EF-hand" evidence="4">
    <location>
        <begin position="137"/>
        <end position="165"/>
    </location>
</feature>
<feature type="compositionally biased region" description="Polar residues" evidence="3">
    <location>
        <begin position="350"/>
        <end position="375"/>
    </location>
</feature>
<protein>
    <recommendedName>
        <fullName evidence="4">EF-hand domain-containing protein</fullName>
    </recommendedName>
</protein>
<dbReference type="InterPro" id="IPR039647">
    <property type="entry name" value="EF_hand_pair_protein_CML-like"/>
</dbReference>
<dbReference type="Proteomes" id="UP000297065">
    <property type="component" value="Chromosome"/>
</dbReference>
<feature type="compositionally biased region" description="Low complexity" evidence="3">
    <location>
        <begin position="281"/>
        <end position="297"/>
    </location>
</feature>
<dbReference type="SMART" id="SM00054">
    <property type="entry name" value="EFh"/>
    <property type="match status" value="3"/>
</dbReference>
<gene>
    <name evidence="5" type="ORF">DDIC_04395</name>
</gene>
<dbReference type="PANTHER" id="PTHR10891">
    <property type="entry name" value="EF-HAND CALCIUM-BINDING DOMAIN CONTAINING PROTEIN"/>
    <property type="match status" value="1"/>
</dbReference>
<feature type="region of interest" description="Disordered" evidence="3">
    <location>
        <begin position="174"/>
        <end position="194"/>
    </location>
</feature>
<evidence type="ECO:0000256" key="1">
    <source>
        <dbReference type="ARBA" id="ARBA00022723"/>
    </source>
</evidence>
<feature type="domain" description="EF-hand" evidence="4">
    <location>
        <begin position="353"/>
        <end position="388"/>
    </location>
</feature>